<dbReference type="EMBL" id="VSSQ01000025">
    <property type="protein sequence ID" value="MPL64537.1"/>
    <property type="molecule type" value="Genomic_DNA"/>
</dbReference>
<accession>A0A644TDH6</accession>
<proteinExistence type="predicted"/>
<evidence type="ECO:0000256" key="1">
    <source>
        <dbReference type="SAM" id="Phobius"/>
    </source>
</evidence>
<dbReference type="PANTHER" id="PTHR34295:SF1">
    <property type="entry name" value="BIOTIN TRANSPORTER BIOY"/>
    <property type="match status" value="1"/>
</dbReference>
<dbReference type="AlphaFoldDB" id="A0A644TDH6"/>
<dbReference type="Pfam" id="PF02632">
    <property type="entry name" value="BioY"/>
    <property type="match status" value="1"/>
</dbReference>
<dbReference type="PANTHER" id="PTHR34295">
    <property type="entry name" value="BIOTIN TRANSPORTER BIOY"/>
    <property type="match status" value="1"/>
</dbReference>
<feature type="transmembrane region" description="Helical" evidence="1">
    <location>
        <begin position="115"/>
        <end position="136"/>
    </location>
</feature>
<dbReference type="InterPro" id="IPR003784">
    <property type="entry name" value="BioY"/>
</dbReference>
<evidence type="ECO:0000313" key="2">
    <source>
        <dbReference type="EMBL" id="MPL64537.1"/>
    </source>
</evidence>
<keyword evidence="1" id="KW-0812">Transmembrane</keyword>
<keyword evidence="1" id="KW-0472">Membrane</keyword>
<name>A0A644TDH6_9ZZZZ</name>
<dbReference type="PIRSF" id="PIRSF016661">
    <property type="entry name" value="BioY"/>
    <property type="match status" value="1"/>
</dbReference>
<dbReference type="GO" id="GO:0005886">
    <property type="term" value="C:plasma membrane"/>
    <property type="evidence" value="ECO:0007669"/>
    <property type="project" value="InterPro"/>
</dbReference>
<comment type="caution">
    <text evidence="2">The sequence shown here is derived from an EMBL/GenBank/DDBJ whole genome shotgun (WGS) entry which is preliminary data.</text>
</comment>
<gene>
    <name evidence="2" type="primary">bioY_1</name>
    <name evidence="2" type="ORF">SDC9_10192</name>
</gene>
<keyword evidence="1" id="KW-1133">Transmembrane helix</keyword>
<feature type="transmembrane region" description="Helical" evidence="1">
    <location>
        <begin position="148"/>
        <end position="170"/>
    </location>
</feature>
<feature type="transmembrane region" description="Helical" evidence="1">
    <location>
        <begin position="35"/>
        <end position="55"/>
    </location>
</feature>
<feature type="transmembrane region" description="Helical" evidence="1">
    <location>
        <begin position="91"/>
        <end position="108"/>
    </location>
</feature>
<sequence length="187" mass="19442">MDTRAKNLAYAVLSSLFAALMAVGAFIAIPLPISPVPIVLQTMFMLLAALVLGPWWAGLSTLLYLLLGLIGLPVFSGGTGGPATFLGPTGGYLLGYIPCSILVGLIGGKARDRKPLLFFACLVGMLPVYALGVLRLRAVLDSSWERAFAAGFFPFIPGDLAKSLLAAILAPKLSAGIRSMLAGPTHG</sequence>
<organism evidence="2">
    <name type="scientific">bioreactor metagenome</name>
    <dbReference type="NCBI Taxonomy" id="1076179"/>
    <lineage>
        <taxon>unclassified sequences</taxon>
        <taxon>metagenomes</taxon>
        <taxon>ecological metagenomes</taxon>
    </lineage>
</organism>
<feature type="transmembrane region" description="Helical" evidence="1">
    <location>
        <begin position="62"/>
        <end position="85"/>
    </location>
</feature>
<reference evidence="2" key="1">
    <citation type="submission" date="2019-08" db="EMBL/GenBank/DDBJ databases">
        <authorList>
            <person name="Kucharzyk K."/>
            <person name="Murdoch R.W."/>
            <person name="Higgins S."/>
            <person name="Loffler F."/>
        </authorList>
    </citation>
    <scope>NUCLEOTIDE SEQUENCE</scope>
</reference>
<feature type="transmembrane region" description="Helical" evidence="1">
    <location>
        <begin position="7"/>
        <end position="29"/>
    </location>
</feature>
<protein>
    <submittedName>
        <fullName evidence="2">Biotin transporter BioY</fullName>
    </submittedName>
</protein>
<dbReference type="GO" id="GO:0015225">
    <property type="term" value="F:biotin transmembrane transporter activity"/>
    <property type="evidence" value="ECO:0007669"/>
    <property type="project" value="InterPro"/>
</dbReference>
<dbReference type="Gene3D" id="1.10.1760.20">
    <property type="match status" value="1"/>
</dbReference>